<comment type="caution">
    <text evidence="1">The sequence shown here is derived from an EMBL/GenBank/DDBJ whole genome shotgun (WGS) entry which is preliminary data.</text>
</comment>
<sequence>MNVPNRQIRARYTEESITVYQAYAAAIAEPALAARRFVPPFKRERMTWIKPSFLWMMYRCGYATKAGQERVLAISLSREGFAWALAHSCPSHDDRRPDWGARLRRSPVRIQWDPERGPRHEALPYRSIQVGLSGEAVRRYVEEWTLGIEDVTDLAREVRAALTRGDDVSPLLPAERPYPLSTDIVETLQAWSPPGG</sequence>
<dbReference type="RefSeq" id="WP_379529505.1">
    <property type="nucleotide sequence ID" value="NZ_JBHSBI010000009.1"/>
</dbReference>
<dbReference type="PANTHER" id="PTHR38567:SF1">
    <property type="entry name" value="DUF4291 DOMAIN-CONTAINING PROTEIN"/>
    <property type="match status" value="1"/>
</dbReference>
<gene>
    <name evidence="1" type="ORF">ACFOY2_19675</name>
</gene>
<evidence type="ECO:0000313" key="1">
    <source>
        <dbReference type="EMBL" id="MFC4009459.1"/>
    </source>
</evidence>
<accession>A0ABV8G9D8</accession>
<protein>
    <submittedName>
        <fullName evidence="1">DUF4291 domain-containing protein</fullName>
    </submittedName>
</protein>
<proteinExistence type="predicted"/>
<reference evidence="2" key="1">
    <citation type="journal article" date="2019" name="Int. J. Syst. Evol. Microbiol.">
        <title>The Global Catalogue of Microorganisms (GCM) 10K type strain sequencing project: providing services to taxonomists for standard genome sequencing and annotation.</title>
        <authorList>
            <consortium name="The Broad Institute Genomics Platform"/>
            <consortium name="The Broad Institute Genome Sequencing Center for Infectious Disease"/>
            <person name="Wu L."/>
            <person name="Ma J."/>
        </authorList>
    </citation>
    <scope>NUCLEOTIDE SEQUENCE [LARGE SCALE GENOMIC DNA]</scope>
    <source>
        <strain evidence="2">TBRC 1276</strain>
    </source>
</reference>
<evidence type="ECO:0000313" key="2">
    <source>
        <dbReference type="Proteomes" id="UP001595851"/>
    </source>
</evidence>
<dbReference type="Proteomes" id="UP001595851">
    <property type="component" value="Unassembled WGS sequence"/>
</dbReference>
<keyword evidence="2" id="KW-1185">Reference proteome</keyword>
<dbReference type="PANTHER" id="PTHR38567">
    <property type="entry name" value="DUF4291 DOMAIN-CONTAINING PROTEIN"/>
    <property type="match status" value="1"/>
</dbReference>
<dbReference type="InterPro" id="IPR025633">
    <property type="entry name" value="DUF4291"/>
</dbReference>
<organism evidence="1 2">
    <name type="scientific">Nonomuraea purpurea</name>
    <dbReference type="NCBI Taxonomy" id="1849276"/>
    <lineage>
        <taxon>Bacteria</taxon>
        <taxon>Bacillati</taxon>
        <taxon>Actinomycetota</taxon>
        <taxon>Actinomycetes</taxon>
        <taxon>Streptosporangiales</taxon>
        <taxon>Streptosporangiaceae</taxon>
        <taxon>Nonomuraea</taxon>
    </lineage>
</organism>
<dbReference type="EMBL" id="JBHSBI010000009">
    <property type="protein sequence ID" value="MFC4009459.1"/>
    <property type="molecule type" value="Genomic_DNA"/>
</dbReference>
<dbReference type="Pfam" id="PF14124">
    <property type="entry name" value="DUF4291"/>
    <property type="match status" value="1"/>
</dbReference>
<name>A0ABV8G9D8_9ACTN</name>